<comment type="caution">
    <text evidence="3">The sequence shown here is derived from an EMBL/GenBank/DDBJ whole genome shotgun (WGS) entry which is preliminary data.</text>
</comment>
<proteinExistence type="predicted"/>
<dbReference type="Pfam" id="PF03929">
    <property type="entry name" value="PepSY_TM"/>
    <property type="match status" value="1"/>
</dbReference>
<gene>
    <name evidence="3" type="ORF">ACFPBZ_13655</name>
</gene>
<feature type="region of interest" description="Disordered" evidence="1">
    <location>
        <begin position="264"/>
        <end position="290"/>
    </location>
</feature>
<dbReference type="RefSeq" id="WP_378036606.1">
    <property type="nucleotide sequence ID" value="NZ_JBHSIV010000012.1"/>
</dbReference>
<evidence type="ECO:0000256" key="1">
    <source>
        <dbReference type="SAM" id="MobiDB-lite"/>
    </source>
</evidence>
<feature type="transmembrane region" description="Helical" evidence="2">
    <location>
        <begin position="426"/>
        <end position="456"/>
    </location>
</feature>
<dbReference type="PANTHER" id="PTHR34219:SF1">
    <property type="entry name" value="PEPSY DOMAIN-CONTAINING PROTEIN"/>
    <property type="match status" value="1"/>
</dbReference>
<evidence type="ECO:0000256" key="2">
    <source>
        <dbReference type="SAM" id="Phobius"/>
    </source>
</evidence>
<dbReference type="EMBL" id="JBHSIV010000012">
    <property type="protein sequence ID" value="MFC5063260.1"/>
    <property type="molecule type" value="Genomic_DNA"/>
</dbReference>
<accession>A0ABV9YK84</accession>
<dbReference type="PANTHER" id="PTHR34219">
    <property type="entry name" value="IRON-REGULATED INNER MEMBRANE PROTEIN-RELATED"/>
    <property type="match status" value="1"/>
</dbReference>
<protein>
    <submittedName>
        <fullName evidence="3">PepSY-associated TM helix domain-containing protein</fullName>
    </submittedName>
</protein>
<feature type="compositionally biased region" description="Polar residues" evidence="1">
    <location>
        <begin position="264"/>
        <end position="276"/>
    </location>
</feature>
<feature type="transmembrane region" description="Helical" evidence="2">
    <location>
        <begin position="175"/>
        <end position="193"/>
    </location>
</feature>
<dbReference type="InterPro" id="IPR005625">
    <property type="entry name" value="PepSY-ass_TM"/>
</dbReference>
<dbReference type="Proteomes" id="UP001595947">
    <property type="component" value="Unassembled WGS sequence"/>
</dbReference>
<evidence type="ECO:0000313" key="4">
    <source>
        <dbReference type="Proteomes" id="UP001595947"/>
    </source>
</evidence>
<evidence type="ECO:0000313" key="3">
    <source>
        <dbReference type="EMBL" id="MFC5063260.1"/>
    </source>
</evidence>
<keyword evidence="2" id="KW-0812">Transmembrane</keyword>
<sequence>MSDTLDPLLDEPRPTPPVPAGRTGAWRGLRPLVVRLHFYVGMFVGPFILLAALTGLIYTITPQLDQLLYRDALTVPAAPTSLDLRSQVAAASAAVPDGTVTEVRPAPDPASTTRVSFDAPGVAEDYSRTAFVDPHTGQVRAVLETFGEWLPTRAWIDTLHRTLHLGDVGRVYSELAASWLWVLAVSGLALWVVRRRRRSALRRTVLPEQSARGRARLRSWHGSVGLWAAVGMLFLSATGLTWSQFAGENVSALRSALSWTTPSVSTELPAAQSPTTDAPPMVTTPAVPDAPDLVGTTAERVLAAARGAGLSDPVAVTPPEEAGQAWTVSQVKRSWPLKQDAVSVDPSTGAVLETVRWADWSIPAKLAEIGISAHMGILFGVANQLLLVALALGIIVVVVWGYRMWWLRRPTRPGATAPGGTERPGVGATVSVGVAAVVLGVFFPVLGVSLLAFLLGDAMWQEHRHRQSA</sequence>
<name>A0ABV9YK84_9PSEU</name>
<keyword evidence="4" id="KW-1185">Reference proteome</keyword>
<feature type="region of interest" description="Disordered" evidence="1">
    <location>
        <begin position="1"/>
        <end position="22"/>
    </location>
</feature>
<organism evidence="3 4">
    <name type="scientific">Actinomycetospora atypica</name>
    <dbReference type="NCBI Taxonomy" id="1290095"/>
    <lineage>
        <taxon>Bacteria</taxon>
        <taxon>Bacillati</taxon>
        <taxon>Actinomycetota</taxon>
        <taxon>Actinomycetes</taxon>
        <taxon>Pseudonocardiales</taxon>
        <taxon>Pseudonocardiaceae</taxon>
        <taxon>Actinomycetospora</taxon>
    </lineage>
</organism>
<feature type="transmembrane region" description="Helical" evidence="2">
    <location>
        <begin position="36"/>
        <end position="60"/>
    </location>
</feature>
<keyword evidence="2" id="KW-1133">Transmembrane helix</keyword>
<reference evidence="4" key="1">
    <citation type="journal article" date="2019" name="Int. J. Syst. Evol. Microbiol.">
        <title>The Global Catalogue of Microorganisms (GCM) 10K type strain sequencing project: providing services to taxonomists for standard genome sequencing and annotation.</title>
        <authorList>
            <consortium name="The Broad Institute Genomics Platform"/>
            <consortium name="The Broad Institute Genome Sequencing Center for Infectious Disease"/>
            <person name="Wu L."/>
            <person name="Ma J."/>
        </authorList>
    </citation>
    <scope>NUCLEOTIDE SEQUENCE [LARGE SCALE GENOMIC DNA]</scope>
    <source>
        <strain evidence="4">CGMCC 4.7093</strain>
    </source>
</reference>
<feature type="transmembrane region" description="Helical" evidence="2">
    <location>
        <begin position="385"/>
        <end position="406"/>
    </location>
</feature>
<keyword evidence="2" id="KW-0472">Membrane</keyword>